<dbReference type="Pfam" id="PF03061">
    <property type="entry name" value="4HBT"/>
    <property type="match status" value="1"/>
</dbReference>
<evidence type="ECO:0000256" key="1">
    <source>
        <dbReference type="ARBA" id="ARBA00008324"/>
    </source>
</evidence>
<proteinExistence type="inferred from homology"/>
<dbReference type="InterPro" id="IPR039298">
    <property type="entry name" value="ACOT13"/>
</dbReference>
<organism evidence="4 5">
    <name type="scientific">Sphingobium ummariense RL-3</name>
    <dbReference type="NCBI Taxonomy" id="1346791"/>
    <lineage>
        <taxon>Bacteria</taxon>
        <taxon>Pseudomonadati</taxon>
        <taxon>Pseudomonadota</taxon>
        <taxon>Alphaproteobacteria</taxon>
        <taxon>Sphingomonadales</taxon>
        <taxon>Sphingomonadaceae</taxon>
        <taxon>Sphingobium</taxon>
    </lineage>
</organism>
<dbReference type="InterPro" id="IPR029069">
    <property type="entry name" value="HotDog_dom_sf"/>
</dbReference>
<protein>
    <recommendedName>
        <fullName evidence="3">Thioesterase domain-containing protein</fullName>
    </recommendedName>
</protein>
<dbReference type="STRING" id="1346791.M529_09520"/>
<dbReference type="AlphaFoldDB" id="T0IUF2"/>
<evidence type="ECO:0000256" key="2">
    <source>
        <dbReference type="ARBA" id="ARBA00022801"/>
    </source>
</evidence>
<dbReference type="PANTHER" id="PTHR21660:SF1">
    <property type="entry name" value="ACYL-COENZYME A THIOESTERASE 13"/>
    <property type="match status" value="1"/>
</dbReference>
<dbReference type="SUPFAM" id="SSF54637">
    <property type="entry name" value="Thioesterase/thiol ester dehydrase-isomerase"/>
    <property type="match status" value="1"/>
</dbReference>
<evidence type="ECO:0000313" key="5">
    <source>
        <dbReference type="Proteomes" id="UP000015523"/>
    </source>
</evidence>
<dbReference type="EMBL" id="AUWY01000071">
    <property type="protein sequence ID" value="EQB32475.1"/>
    <property type="molecule type" value="Genomic_DNA"/>
</dbReference>
<dbReference type="GO" id="GO:0047617">
    <property type="term" value="F:fatty acyl-CoA hydrolase activity"/>
    <property type="evidence" value="ECO:0007669"/>
    <property type="project" value="InterPro"/>
</dbReference>
<dbReference type="CDD" id="cd03443">
    <property type="entry name" value="PaaI_thioesterase"/>
    <property type="match status" value="1"/>
</dbReference>
<reference evidence="4 5" key="1">
    <citation type="journal article" date="2013" name="Genome Announc.">
        <title>Draft Genome Sequence of Sphingobium ummariense Strain RL-3, a Hexachlorocyclohexane-Degrading Bacterium.</title>
        <authorList>
            <person name="Kohli P."/>
            <person name="Dua A."/>
            <person name="Sangwan N."/>
            <person name="Oldach P."/>
            <person name="Khurana J.P."/>
            <person name="Lal R."/>
        </authorList>
    </citation>
    <scope>NUCLEOTIDE SEQUENCE [LARGE SCALE GENOMIC DNA]</scope>
    <source>
        <strain evidence="4 5">RL-3</strain>
    </source>
</reference>
<sequence length="146" mass="15767">MARPIADGPRAGWLEWVEPAEGTFLTILGPLYSRREGDRRAIVELEPRPEHRNRLGSLHGGLLAAFADHAYFSAMVAMGRPAQAGAVTVDLSMQYLAAGSADAPLRAEVDLLGETGRLLFLRLVLSQHGQPVAASTATLRKAPEER</sequence>
<keyword evidence="5" id="KW-1185">Reference proteome</keyword>
<evidence type="ECO:0000313" key="4">
    <source>
        <dbReference type="EMBL" id="EQB32475.1"/>
    </source>
</evidence>
<dbReference type="NCBIfam" id="TIGR00369">
    <property type="entry name" value="unchar_dom_1"/>
    <property type="match status" value="1"/>
</dbReference>
<gene>
    <name evidence="4" type="ORF">M529_09520</name>
</gene>
<dbReference type="eggNOG" id="COG2050">
    <property type="taxonomic scope" value="Bacteria"/>
</dbReference>
<feature type="domain" description="Thioesterase" evidence="3">
    <location>
        <begin position="56"/>
        <end position="122"/>
    </location>
</feature>
<dbReference type="Proteomes" id="UP000015523">
    <property type="component" value="Unassembled WGS sequence"/>
</dbReference>
<name>T0IUF2_9SPHN</name>
<keyword evidence="2" id="KW-0378">Hydrolase</keyword>
<dbReference type="Gene3D" id="3.10.129.10">
    <property type="entry name" value="Hotdog Thioesterase"/>
    <property type="match status" value="1"/>
</dbReference>
<comment type="caution">
    <text evidence="4">The sequence shown here is derived from an EMBL/GenBank/DDBJ whole genome shotgun (WGS) entry which is preliminary data.</text>
</comment>
<evidence type="ECO:0000259" key="3">
    <source>
        <dbReference type="Pfam" id="PF03061"/>
    </source>
</evidence>
<dbReference type="PATRIC" id="fig|1346791.3.peg.1827"/>
<dbReference type="InterPro" id="IPR003736">
    <property type="entry name" value="PAAI_dom"/>
</dbReference>
<accession>T0IUF2</accession>
<dbReference type="InterPro" id="IPR006683">
    <property type="entry name" value="Thioestr_dom"/>
</dbReference>
<comment type="similarity">
    <text evidence="1">Belongs to the thioesterase PaaI family.</text>
</comment>
<dbReference type="PANTHER" id="PTHR21660">
    <property type="entry name" value="THIOESTERASE SUPERFAMILY MEMBER-RELATED"/>
    <property type="match status" value="1"/>
</dbReference>